<dbReference type="InterPro" id="IPR023833">
    <property type="entry name" value="Signal_pept_SipW-depend-type"/>
</dbReference>
<dbReference type="Proteomes" id="UP000030624">
    <property type="component" value="Chromosome"/>
</dbReference>
<evidence type="ECO:0000313" key="1">
    <source>
        <dbReference type="EMBL" id="AIY89786.1"/>
    </source>
</evidence>
<name>A0A0A7GFT4_GEOAI</name>
<protein>
    <recommendedName>
        <fullName evidence="3">SipW-cognate class signal peptide</fullName>
    </recommendedName>
</protein>
<sequence length="259" mass="28336">MRSVAAALILISLVLAGAGYGTWAIYQDTETSSGNYVQAGTLDIYLTDHTTDANQQWLVLNSYPRTDEDNPGQSSWMGSGQIKVHNDGSLRGDHIELAFKFKCYEDDDGDVFVSPTYPYDFTYDSSKHTIGPESDTNQSGIGDWLKEIKLTKLNYGLSSNRETTYNLLNGLCMADGDSECTMNDLALSVIKLPSDYTPLTDGNEYGLIQMDFEIIDTGTPQNDWQGDVCELIVQVALAQDPSQTVLSPGGVEVILPSSN</sequence>
<dbReference type="STRING" id="565033.GACE_0737"/>
<accession>A0A0A7GFT4</accession>
<dbReference type="AlphaFoldDB" id="A0A0A7GFT4"/>
<dbReference type="eggNOG" id="arCOG05861">
    <property type="taxonomic scope" value="Archaea"/>
</dbReference>
<reference evidence="1 2" key="1">
    <citation type="journal article" date="2015" name="Appl. Environ. Microbiol.">
        <title>The Geoglobus acetivorans genome: Fe(III) reduction, acetate utilization, autotrophic growth, and degradation of aromatic compounds in a hyperthermophilic archaeon.</title>
        <authorList>
            <person name="Mardanov A.V."/>
            <person name="Slododkina G.B."/>
            <person name="Slobodkin A.I."/>
            <person name="Beletsky A.V."/>
            <person name="Gavrilov S.N."/>
            <person name="Kublanov I.V."/>
            <person name="Bonch-Osmolovskaya E.A."/>
            <person name="Skryabin K.G."/>
            <person name="Ravin N.V."/>
        </authorList>
    </citation>
    <scope>NUCLEOTIDE SEQUENCE [LARGE SCALE GENOMIC DNA]</scope>
    <source>
        <strain evidence="1 2">SBH6</strain>
    </source>
</reference>
<dbReference type="RefSeq" id="WP_048091271.1">
    <property type="nucleotide sequence ID" value="NZ_CP009552.1"/>
</dbReference>
<evidence type="ECO:0008006" key="3">
    <source>
        <dbReference type="Google" id="ProtNLM"/>
    </source>
</evidence>
<organism evidence="1 2">
    <name type="scientific">Geoglobus acetivorans</name>
    <dbReference type="NCBI Taxonomy" id="565033"/>
    <lineage>
        <taxon>Archaea</taxon>
        <taxon>Methanobacteriati</taxon>
        <taxon>Methanobacteriota</taxon>
        <taxon>Archaeoglobi</taxon>
        <taxon>Archaeoglobales</taxon>
        <taxon>Archaeoglobaceae</taxon>
        <taxon>Geoglobus</taxon>
    </lineage>
</organism>
<dbReference type="HOGENOM" id="CLU_1100995_0_0_2"/>
<gene>
    <name evidence="1" type="ORF">GACE_0737</name>
</gene>
<dbReference type="NCBIfam" id="TIGR04088">
    <property type="entry name" value="cognate_SipW"/>
    <property type="match status" value="1"/>
</dbReference>
<dbReference type="EMBL" id="CP009552">
    <property type="protein sequence ID" value="AIY89786.1"/>
    <property type="molecule type" value="Genomic_DNA"/>
</dbReference>
<proteinExistence type="predicted"/>
<evidence type="ECO:0000313" key="2">
    <source>
        <dbReference type="Proteomes" id="UP000030624"/>
    </source>
</evidence>
<dbReference type="KEGG" id="gac:GACE_0737"/>
<dbReference type="GeneID" id="24797336"/>